<proteinExistence type="predicted"/>
<keyword evidence="1" id="KW-1133">Transmembrane helix</keyword>
<reference evidence="2" key="1">
    <citation type="submission" date="2019-08" db="EMBL/GenBank/DDBJ databases">
        <authorList>
            <person name="Kucharzyk K."/>
            <person name="Murdoch R.W."/>
            <person name="Higgins S."/>
            <person name="Loffler F."/>
        </authorList>
    </citation>
    <scope>NUCLEOTIDE SEQUENCE</scope>
</reference>
<keyword evidence="1" id="KW-0472">Membrane</keyword>
<evidence type="ECO:0000256" key="1">
    <source>
        <dbReference type="SAM" id="Phobius"/>
    </source>
</evidence>
<comment type="caution">
    <text evidence="2">The sequence shown here is derived from an EMBL/GenBank/DDBJ whole genome shotgun (WGS) entry which is preliminary data.</text>
</comment>
<gene>
    <name evidence="2" type="ORF">SDC9_175648</name>
</gene>
<sequence length="107" mass="12442">MSLIVLFQYYEKTLSKFVKTILIVFSTCLLPFEALLLLTNQSVENWFIEIDKTVFFFVYYKKTFVILFLLPLILSGSTLGKYLKNKSLSLILAFLFAVMVLFVYNAV</sequence>
<feature type="transmembrane region" description="Helical" evidence="1">
    <location>
        <begin position="21"/>
        <end position="38"/>
    </location>
</feature>
<feature type="transmembrane region" description="Helical" evidence="1">
    <location>
        <begin position="88"/>
        <end position="106"/>
    </location>
</feature>
<feature type="transmembrane region" description="Helical" evidence="1">
    <location>
        <begin position="58"/>
        <end position="76"/>
    </location>
</feature>
<dbReference type="EMBL" id="VSSQ01078402">
    <property type="protein sequence ID" value="MPN28208.1"/>
    <property type="molecule type" value="Genomic_DNA"/>
</dbReference>
<name>A0A645GMR7_9ZZZZ</name>
<accession>A0A645GMR7</accession>
<organism evidence="2">
    <name type="scientific">bioreactor metagenome</name>
    <dbReference type="NCBI Taxonomy" id="1076179"/>
    <lineage>
        <taxon>unclassified sequences</taxon>
        <taxon>metagenomes</taxon>
        <taxon>ecological metagenomes</taxon>
    </lineage>
</organism>
<keyword evidence="1" id="KW-0812">Transmembrane</keyword>
<dbReference type="AlphaFoldDB" id="A0A645GMR7"/>
<evidence type="ECO:0000313" key="2">
    <source>
        <dbReference type="EMBL" id="MPN28208.1"/>
    </source>
</evidence>
<protein>
    <submittedName>
        <fullName evidence="2">Uncharacterized protein</fullName>
    </submittedName>
</protein>